<reference evidence="2" key="3">
    <citation type="submission" date="2015-06" db="UniProtKB">
        <authorList>
            <consortium name="EnsemblMetazoa"/>
        </authorList>
    </citation>
    <scope>IDENTIFICATION</scope>
</reference>
<dbReference type="CTD" id="20204390"/>
<dbReference type="Proteomes" id="UP000015101">
    <property type="component" value="Unassembled WGS sequence"/>
</dbReference>
<dbReference type="OrthoDB" id="6260816at2759"/>
<dbReference type="GeneID" id="20204390"/>
<proteinExistence type="predicted"/>
<sequence length="120" mass="13176">MNVGNTAILAHELARSGIDVAALSKKFEEKGAGYTFFCQGRPTGEMRTGGVGFAIRSSFLKAVNKAPFGISLRLMRMQLSLEKSHTVTLISCSEPTLGATKEEKDLSYVLFLLLFFKIRI</sequence>
<accession>T1F6E1</accession>
<dbReference type="OMA" id="CFSWATS"/>
<reference evidence="3" key="1">
    <citation type="submission" date="2012-12" db="EMBL/GenBank/DDBJ databases">
        <authorList>
            <person name="Hellsten U."/>
            <person name="Grimwood J."/>
            <person name="Chapman J.A."/>
            <person name="Shapiro H."/>
            <person name="Aerts A."/>
            <person name="Otillar R.P."/>
            <person name="Terry A.Y."/>
            <person name="Boore J.L."/>
            <person name="Simakov O."/>
            <person name="Marletaz F."/>
            <person name="Cho S.-J."/>
            <person name="Edsinger-Gonzales E."/>
            <person name="Havlak P."/>
            <person name="Kuo D.-H."/>
            <person name="Larsson T."/>
            <person name="Lv J."/>
            <person name="Arendt D."/>
            <person name="Savage R."/>
            <person name="Osoegawa K."/>
            <person name="de Jong P."/>
            <person name="Lindberg D.R."/>
            <person name="Seaver E.C."/>
            <person name="Weisblat D.A."/>
            <person name="Putnam N.H."/>
            <person name="Grigoriev I.V."/>
            <person name="Rokhsar D.S."/>
        </authorList>
    </citation>
    <scope>NUCLEOTIDE SEQUENCE</scope>
</reference>
<dbReference type="EnsemblMetazoa" id="HelroT173117">
    <property type="protein sequence ID" value="HelroP173117"/>
    <property type="gene ID" value="HelroG173117"/>
</dbReference>
<dbReference type="InParanoid" id="T1F6E1"/>
<dbReference type="AlphaFoldDB" id="T1F6E1"/>
<evidence type="ECO:0000313" key="1">
    <source>
        <dbReference type="EMBL" id="ESO04046.1"/>
    </source>
</evidence>
<dbReference type="RefSeq" id="XP_009017982.1">
    <property type="nucleotide sequence ID" value="XM_009019734.1"/>
</dbReference>
<evidence type="ECO:0000313" key="2">
    <source>
        <dbReference type="EnsemblMetazoa" id="HelroP173117"/>
    </source>
</evidence>
<name>T1F6E1_HELRO</name>
<evidence type="ECO:0000313" key="3">
    <source>
        <dbReference type="Proteomes" id="UP000015101"/>
    </source>
</evidence>
<protein>
    <submittedName>
        <fullName evidence="1 2">Uncharacterized protein</fullName>
    </submittedName>
</protein>
<dbReference type="HOGENOM" id="CLU_2052134_0_0_1"/>
<keyword evidence="3" id="KW-1185">Reference proteome</keyword>
<dbReference type="EMBL" id="KB096551">
    <property type="protein sequence ID" value="ESO04046.1"/>
    <property type="molecule type" value="Genomic_DNA"/>
</dbReference>
<reference evidence="1 3" key="2">
    <citation type="journal article" date="2013" name="Nature">
        <title>Insights into bilaterian evolution from three spiralian genomes.</title>
        <authorList>
            <person name="Simakov O."/>
            <person name="Marletaz F."/>
            <person name="Cho S.J."/>
            <person name="Edsinger-Gonzales E."/>
            <person name="Havlak P."/>
            <person name="Hellsten U."/>
            <person name="Kuo D.H."/>
            <person name="Larsson T."/>
            <person name="Lv J."/>
            <person name="Arendt D."/>
            <person name="Savage R."/>
            <person name="Osoegawa K."/>
            <person name="de Jong P."/>
            <person name="Grimwood J."/>
            <person name="Chapman J.A."/>
            <person name="Shapiro H."/>
            <person name="Aerts A."/>
            <person name="Otillar R.P."/>
            <person name="Terry A.Y."/>
            <person name="Boore J.L."/>
            <person name="Grigoriev I.V."/>
            <person name="Lindberg D.R."/>
            <person name="Seaver E.C."/>
            <person name="Weisblat D.A."/>
            <person name="Putnam N.H."/>
            <person name="Rokhsar D.S."/>
        </authorList>
    </citation>
    <scope>NUCLEOTIDE SEQUENCE</scope>
</reference>
<gene>
    <name evidence="2" type="primary">20204390</name>
    <name evidence="1" type="ORF">HELRODRAFT_173117</name>
</gene>
<dbReference type="EMBL" id="AMQM01004450">
    <property type="status" value="NOT_ANNOTATED_CDS"/>
    <property type="molecule type" value="Genomic_DNA"/>
</dbReference>
<organism evidence="2 3">
    <name type="scientific">Helobdella robusta</name>
    <name type="common">Californian leech</name>
    <dbReference type="NCBI Taxonomy" id="6412"/>
    <lineage>
        <taxon>Eukaryota</taxon>
        <taxon>Metazoa</taxon>
        <taxon>Spiralia</taxon>
        <taxon>Lophotrochozoa</taxon>
        <taxon>Annelida</taxon>
        <taxon>Clitellata</taxon>
        <taxon>Hirudinea</taxon>
        <taxon>Rhynchobdellida</taxon>
        <taxon>Glossiphoniidae</taxon>
        <taxon>Helobdella</taxon>
    </lineage>
</organism>
<dbReference type="KEGG" id="hro:HELRODRAFT_173117"/>